<dbReference type="InterPro" id="IPR045136">
    <property type="entry name" value="Iah1-like"/>
</dbReference>
<dbReference type="OrthoDB" id="388542at2"/>
<dbReference type="Pfam" id="PF13472">
    <property type="entry name" value="Lipase_GDSL_2"/>
    <property type="match status" value="1"/>
</dbReference>
<dbReference type="PANTHER" id="PTHR14209:SF19">
    <property type="entry name" value="ISOAMYL ACETATE-HYDROLYZING ESTERASE 1 HOMOLOG"/>
    <property type="match status" value="1"/>
</dbReference>
<name>A0A1I6LCP2_9BACT</name>
<evidence type="ECO:0000256" key="1">
    <source>
        <dbReference type="SAM" id="SignalP"/>
    </source>
</evidence>
<feature type="domain" description="SGNH hydrolase-type esterase" evidence="2">
    <location>
        <begin position="32"/>
        <end position="209"/>
    </location>
</feature>
<dbReference type="InterPro" id="IPR013830">
    <property type="entry name" value="SGNH_hydro"/>
</dbReference>
<dbReference type="Gene3D" id="3.40.50.1110">
    <property type="entry name" value="SGNH hydrolase"/>
    <property type="match status" value="1"/>
</dbReference>
<dbReference type="GO" id="GO:0016788">
    <property type="term" value="F:hydrolase activity, acting on ester bonds"/>
    <property type="evidence" value="ECO:0007669"/>
    <property type="project" value="UniProtKB-ARBA"/>
</dbReference>
<proteinExistence type="predicted"/>
<dbReference type="EMBL" id="FOZL01000001">
    <property type="protein sequence ID" value="SFS01241.1"/>
    <property type="molecule type" value="Genomic_DNA"/>
</dbReference>
<dbReference type="RefSeq" id="WP_089836404.1">
    <property type="nucleotide sequence ID" value="NZ_FOZL01000001.1"/>
</dbReference>
<evidence type="ECO:0000313" key="3">
    <source>
        <dbReference type="EMBL" id="SFS01241.1"/>
    </source>
</evidence>
<dbReference type="Proteomes" id="UP000199024">
    <property type="component" value="Unassembled WGS sequence"/>
</dbReference>
<dbReference type="PANTHER" id="PTHR14209">
    <property type="entry name" value="ISOAMYL ACETATE-HYDROLYZING ESTERASE 1"/>
    <property type="match status" value="1"/>
</dbReference>
<keyword evidence="4" id="KW-1185">Reference proteome</keyword>
<evidence type="ECO:0000313" key="4">
    <source>
        <dbReference type="Proteomes" id="UP000199024"/>
    </source>
</evidence>
<organism evidence="3 4">
    <name type="scientific">Granulicella pectinivorans</name>
    <dbReference type="NCBI Taxonomy" id="474950"/>
    <lineage>
        <taxon>Bacteria</taxon>
        <taxon>Pseudomonadati</taxon>
        <taxon>Acidobacteriota</taxon>
        <taxon>Terriglobia</taxon>
        <taxon>Terriglobales</taxon>
        <taxon>Acidobacteriaceae</taxon>
        <taxon>Granulicella</taxon>
    </lineage>
</organism>
<dbReference type="STRING" id="474950.SAMN05421771_0557"/>
<dbReference type="AlphaFoldDB" id="A0A1I6LCP2"/>
<reference evidence="3 4" key="1">
    <citation type="submission" date="2016-10" db="EMBL/GenBank/DDBJ databases">
        <authorList>
            <person name="de Groot N.N."/>
        </authorList>
    </citation>
    <scope>NUCLEOTIDE SEQUENCE [LARGE SCALE GENOMIC DNA]</scope>
    <source>
        <strain evidence="3 4">DSM 21001</strain>
    </source>
</reference>
<keyword evidence="1" id="KW-0732">Signal</keyword>
<gene>
    <name evidence="3" type="ORF">SAMN05421771_0557</name>
</gene>
<dbReference type="CDD" id="cd00229">
    <property type="entry name" value="SGNH_hydrolase"/>
    <property type="match status" value="1"/>
</dbReference>
<dbReference type="InterPro" id="IPR036514">
    <property type="entry name" value="SGNH_hydro_sf"/>
</dbReference>
<protein>
    <submittedName>
        <fullName evidence="3">Lysophospholipase L1</fullName>
    </submittedName>
</protein>
<accession>A0A1I6LCP2</accession>
<feature type="signal peptide" evidence="1">
    <location>
        <begin position="1"/>
        <end position="23"/>
    </location>
</feature>
<sequence length="236" mass="26470">MKITMKWLSLLLLVLCVGQPGNAQQLPKLFLVGDSISIYYTPFLQADTASLIQFSRKTSPTPETIAQQLSDPNVQGGNSRMVLDYLKGRYADKAFHPEFVAINCGLHDIKRIPKTNAIAIDAAEYRDNLAAILALVQSRGGHLVWINTTPVNDARHNALSKEFFRYNADVKRYNEIAEKLFKQNNVPTIDLYTFTAQMGDGHYIDHVHFDEPTRMLQAAFIAGFLNSYLSSPVPSH</sequence>
<evidence type="ECO:0000259" key="2">
    <source>
        <dbReference type="Pfam" id="PF13472"/>
    </source>
</evidence>
<dbReference type="SUPFAM" id="SSF52266">
    <property type="entry name" value="SGNH hydrolase"/>
    <property type="match status" value="1"/>
</dbReference>
<feature type="chain" id="PRO_5011470816" evidence="1">
    <location>
        <begin position="24"/>
        <end position="236"/>
    </location>
</feature>